<proteinExistence type="predicted"/>
<dbReference type="Proteomes" id="UP001321473">
    <property type="component" value="Unassembled WGS sequence"/>
</dbReference>
<dbReference type="EMBL" id="JARKHS020029682">
    <property type="protein sequence ID" value="KAK8762924.1"/>
    <property type="molecule type" value="Genomic_DNA"/>
</dbReference>
<reference evidence="1 2" key="1">
    <citation type="journal article" date="2023" name="Arcadia Sci">
        <title>De novo assembly of a long-read Amblyomma americanum tick genome.</title>
        <authorList>
            <person name="Chou S."/>
            <person name="Poskanzer K.E."/>
            <person name="Rollins M."/>
            <person name="Thuy-Boun P.S."/>
        </authorList>
    </citation>
    <scope>NUCLEOTIDE SEQUENCE [LARGE SCALE GENOMIC DNA]</scope>
    <source>
        <strain evidence="1">F_SG_1</strain>
        <tissue evidence="1">Salivary glands</tissue>
    </source>
</reference>
<protein>
    <submittedName>
        <fullName evidence="1">Uncharacterized protein</fullName>
    </submittedName>
</protein>
<dbReference type="AlphaFoldDB" id="A0AAQ4DKD4"/>
<gene>
    <name evidence="1" type="ORF">V5799_034467</name>
</gene>
<keyword evidence="2" id="KW-1185">Reference proteome</keyword>
<name>A0AAQ4DKD4_AMBAM</name>
<comment type="caution">
    <text evidence="1">The sequence shown here is derived from an EMBL/GenBank/DDBJ whole genome shotgun (WGS) entry which is preliminary data.</text>
</comment>
<sequence length="82" mass="9445">MKQHVLQQFQVSLTVQKLLCRATTSSRLDVNSTGFVPHFVSETCDQKFATQDLFETRRQHEHPEEPPGKYCCTYCSFSSDSK</sequence>
<accession>A0AAQ4DKD4</accession>
<organism evidence="1 2">
    <name type="scientific">Amblyomma americanum</name>
    <name type="common">Lone star tick</name>
    <dbReference type="NCBI Taxonomy" id="6943"/>
    <lineage>
        <taxon>Eukaryota</taxon>
        <taxon>Metazoa</taxon>
        <taxon>Ecdysozoa</taxon>
        <taxon>Arthropoda</taxon>
        <taxon>Chelicerata</taxon>
        <taxon>Arachnida</taxon>
        <taxon>Acari</taxon>
        <taxon>Parasitiformes</taxon>
        <taxon>Ixodida</taxon>
        <taxon>Ixodoidea</taxon>
        <taxon>Ixodidae</taxon>
        <taxon>Amblyomminae</taxon>
        <taxon>Amblyomma</taxon>
    </lineage>
</organism>
<evidence type="ECO:0000313" key="1">
    <source>
        <dbReference type="EMBL" id="KAK8762924.1"/>
    </source>
</evidence>
<evidence type="ECO:0000313" key="2">
    <source>
        <dbReference type="Proteomes" id="UP001321473"/>
    </source>
</evidence>